<protein>
    <submittedName>
        <fullName evidence="2">Uncharacterized protein</fullName>
    </submittedName>
</protein>
<dbReference type="EMBL" id="JAVRJZ010000016">
    <property type="protein sequence ID" value="KAK2711265.1"/>
    <property type="molecule type" value="Genomic_DNA"/>
</dbReference>
<accession>A0AA88HFY4</accession>
<evidence type="ECO:0000313" key="3">
    <source>
        <dbReference type="Proteomes" id="UP001187531"/>
    </source>
</evidence>
<feature type="compositionally biased region" description="Basic and acidic residues" evidence="1">
    <location>
        <begin position="318"/>
        <end position="328"/>
    </location>
</feature>
<name>A0AA88HFY4_ARTSF</name>
<evidence type="ECO:0000313" key="2">
    <source>
        <dbReference type="EMBL" id="KAK2711265.1"/>
    </source>
</evidence>
<comment type="caution">
    <text evidence="2">The sequence shown here is derived from an EMBL/GenBank/DDBJ whole genome shotgun (WGS) entry which is preliminary data.</text>
</comment>
<evidence type="ECO:0000256" key="1">
    <source>
        <dbReference type="SAM" id="MobiDB-lite"/>
    </source>
</evidence>
<dbReference type="AlphaFoldDB" id="A0AA88HFY4"/>
<feature type="region of interest" description="Disordered" evidence="1">
    <location>
        <begin position="296"/>
        <end position="328"/>
    </location>
</feature>
<sequence>MFYGEHATVPTRKARVGSEDSKWSAFLVDNQFVPTANRGLQARAYTFLICKNNDYGGDTDVVLRIPFKTIVIAITAHHLVLNILAHWFRSSSPRHSEGSTRVEGLFTSNSTSRNPAKLSKSQLYLLLESVDLSFMSSLLFDSRPGLKFLVQKVACLDRAANCYKQIEMSWSSKFSLLIELVLHEVETVAEEDSVNAEEDDPLKNEFAKHLKHHLEKLIIFYKGAFSTIPSIAIGENIMRRYSVENKVSIESEFDGRIVATDESGMASNCSFDEKSWKEEDNYSSLTFRSCEYPNRRDDYSPSEKGQTKGTAKTARRNTCKERDETHDSVVDEERAQSLLKDRETRCCVANSMVASTLQTLGKLSKKDLKVLQPWLASTLGFLTEEVSSPMLRRGVAELLAAFNTVNTKN</sequence>
<organism evidence="2 3">
    <name type="scientific">Artemia franciscana</name>
    <name type="common">Brine shrimp</name>
    <name type="synonym">Artemia sanfranciscana</name>
    <dbReference type="NCBI Taxonomy" id="6661"/>
    <lineage>
        <taxon>Eukaryota</taxon>
        <taxon>Metazoa</taxon>
        <taxon>Ecdysozoa</taxon>
        <taxon>Arthropoda</taxon>
        <taxon>Crustacea</taxon>
        <taxon>Branchiopoda</taxon>
        <taxon>Anostraca</taxon>
        <taxon>Artemiidae</taxon>
        <taxon>Artemia</taxon>
    </lineage>
</organism>
<keyword evidence="3" id="KW-1185">Reference proteome</keyword>
<gene>
    <name evidence="2" type="ORF">QYM36_012449</name>
</gene>
<reference evidence="2" key="1">
    <citation type="submission" date="2023-07" db="EMBL/GenBank/DDBJ databases">
        <title>Chromosome-level genome assembly of Artemia franciscana.</title>
        <authorList>
            <person name="Jo E."/>
        </authorList>
    </citation>
    <scope>NUCLEOTIDE SEQUENCE</scope>
    <source>
        <tissue evidence="2">Whole body</tissue>
    </source>
</reference>
<proteinExistence type="predicted"/>
<dbReference type="Proteomes" id="UP001187531">
    <property type="component" value="Unassembled WGS sequence"/>
</dbReference>